<evidence type="ECO:0000256" key="2">
    <source>
        <dbReference type="SAM" id="Phobius"/>
    </source>
</evidence>
<proteinExistence type="predicted"/>
<keyword evidence="4" id="KW-1185">Reference proteome</keyword>
<dbReference type="EMBL" id="KN847046">
    <property type="protein sequence ID" value="KIW23314.1"/>
    <property type="molecule type" value="Genomic_DNA"/>
</dbReference>
<protein>
    <submittedName>
        <fullName evidence="3">Uncharacterized protein</fullName>
    </submittedName>
</protein>
<keyword evidence="2" id="KW-0812">Transmembrane</keyword>
<feature type="transmembrane region" description="Helical" evidence="2">
    <location>
        <begin position="578"/>
        <end position="600"/>
    </location>
</feature>
<feature type="transmembrane region" description="Helical" evidence="2">
    <location>
        <begin position="372"/>
        <end position="392"/>
    </location>
</feature>
<sequence length="743" mass="83982">MGLLDEDPLDSLREKSTAVASAITSPTVMSPGTQSPSGIQSPPPEQQPQPQHHQRQHQHPHVDHAKEKIRHFIHPDGRKIHIAHTPEEHAKLRKELSQQHGPDEFDVVISGTPEHLAVVRELHAHHTARRDTLRETHGDVFHEFEKVRDDLDHLSNELNQLTHHGVALDANFSKFGYTARIRTKDDHSGSSTPSQSSGPSSSEQTLLDKHQSRVVEGMKFFKRPVIRQYFHKGLLWRSARSGEVGTFELFADLLYVGIIGIIGDKAAEDPTGKSFLVYAINFTMAFKIWNDLTLVSNWFERDDVVQKLSVMLYLILLFAYTTNISYAFEARHPGGEFDTYIPMMSFYLAERFYGALYFTWLSYVVPLIRGTLLYTSFIILLAIVFWIGSIHVDYPGQLALIWIAIVIDLWGQGFGMFLSRASARHLHARGGSRRERFIRKYFEFYPAINIEHRTERTNAFVSLVFGYSVLTILYQSRARVGLNAFLGKGILGLIQAFAFQWLYFEIDHQGVHVHAIRRHWLSSTVWITCHLPFVLSYVLAAATLSKLVLAHDCANADVEALGESYQPKSVADLDAGLRWFYCGGIAAALLSMTLLSYCHVHKTLENPRLRKGPRLVVRSCIAVAILLLPLAKHHLSSLGLIGTTTALVSLALGLDIFGMSCSGDRFWTGGWCDDSKRCTLYEARVRCSRRKKQDIIKALHRGETVRLEELLRRQSTNSSAMSSQTELGVSEKLVDEEWQHAAL</sequence>
<feature type="transmembrane region" description="Helical" evidence="2">
    <location>
        <begin position="525"/>
        <end position="544"/>
    </location>
</feature>
<dbReference type="HOGENOM" id="CLU_022899_1_0_1"/>
<feature type="transmembrane region" description="Helical" evidence="2">
    <location>
        <begin position="612"/>
        <end position="631"/>
    </location>
</feature>
<feature type="transmembrane region" description="Helical" evidence="2">
    <location>
        <begin position="398"/>
        <end position="419"/>
    </location>
</feature>
<accession>A0A0D2CID6</accession>
<dbReference type="PANTHER" id="PTHR36840:SF1">
    <property type="entry name" value="BLL5714 PROTEIN"/>
    <property type="match status" value="1"/>
</dbReference>
<reference evidence="3 4" key="1">
    <citation type="submission" date="2015-01" db="EMBL/GenBank/DDBJ databases">
        <title>The Genome Sequence of Cladophialophora immunda CBS83496.</title>
        <authorList>
            <consortium name="The Broad Institute Genomics Platform"/>
            <person name="Cuomo C."/>
            <person name="de Hoog S."/>
            <person name="Gorbushina A."/>
            <person name="Stielow B."/>
            <person name="Teixiera M."/>
            <person name="Abouelleil A."/>
            <person name="Chapman S.B."/>
            <person name="Priest M."/>
            <person name="Young S.K."/>
            <person name="Wortman J."/>
            <person name="Nusbaum C."/>
            <person name="Birren B."/>
        </authorList>
    </citation>
    <scope>NUCLEOTIDE SEQUENCE [LARGE SCALE GENOMIC DNA]</scope>
    <source>
        <strain evidence="3 4">CBS 83496</strain>
    </source>
</reference>
<dbReference type="Proteomes" id="UP000054466">
    <property type="component" value="Unassembled WGS sequence"/>
</dbReference>
<name>A0A0D2CID6_9EURO</name>
<feature type="region of interest" description="Disordered" evidence="1">
    <location>
        <begin position="183"/>
        <end position="208"/>
    </location>
</feature>
<dbReference type="STRING" id="569365.A0A0D2CID6"/>
<evidence type="ECO:0000256" key="1">
    <source>
        <dbReference type="SAM" id="MobiDB-lite"/>
    </source>
</evidence>
<organism evidence="3 4">
    <name type="scientific">Cladophialophora immunda</name>
    <dbReference type="NCBI Taxonomy" id="569365"/>
    <lineage>
        <taxon>Eukaryota</taxon>
        <taxon>Fungi</taxon>
        <taxon>Dikarya</taxon>
        <taxon>Ascomycota</taxon>
        <taxon>Pezizomycotina</taxon>
        <taxon>Eurotiomycetes</taxon>
        <taxon>Chaetothyriomycetidae</taxon>
        <taxon>Chaetothyriales</taxon>
        <taxon>Herpotrichiellaceae</taxon>
        <taxon>Cladophialophora</taxon>
    </lineage>
</organism>
<dbReference type="PANTHER" id="PTHR36840">
    <property type="entry name" value="BLL5714 PROTEIN"/>
    <property type="match status" value="1"/>
</dbReference>
<dbReference type="RefSeq" id="XP_016243530.1">
    <property type="nucleotide sequence ID" value="XM_016398968.1"/>
</dbReference>
<feature type="compositionally biased region" description="Low complexity" evidence="1">
    <location>
        <begin position="189"/>
        <end position="205"/>
    </location>
</feature>
<dbReference type="VEuPathDB" id="FungiDB:PV07_11523"/>
<keyword evidence="2" id="KW-1133">Transmembrane helix</keyword>
<evidence type="ECO:0000313" key="3">
    <source>
        <dbReference type="EMBL" id="KIW23314.1"/>
    </source>
</evidence>
<dbReference type="OrthoDB" id="191995at2759"/>
<evidence type="ECO:0000313" key="4">
    <source>
        <dbReference type="Proteomes" id="UP000054466"/>
    </source>
</evidence>
<dbReference type="AlphaFoldDB" id="A0A0D2CID6"/>
<keyword evidence="2" id="KW-0472">Membrane</keyword>
<feature type="region of interest" description="Disordered" evidence="1">
    <location>
        <begin position="1"/>
        <end position="64"/>
    </location>
</feature>
<feature type="transmembrane region" description="Helical" evidence="2">
    <location>
        <begin position="459"/>
        <end position="476"/>
    </location>
</feature>
<feature type="transmembrane region" description="Helical" evidence="2">
    <location>
        <begin position="637"/>
        <end position="657"/>
    </location>
</feature>
<dbReference type="GeneID" id="27350717"/>
<feature type="compositionally biased region" description="Polar residues" evidence="1">
    <location>
        <begin position="18"/>
        <end position="33"/>
    </location>
</feature>
<dbReference type="InterPro" id="IPR010640">
    <property type="entry name" value="Low_temperature_requirement_A"/>
</dbReference>
<feature type="transmembrane region" description="Helical" evidence="2">
    <location>
        <begin position="310"/>
        <end position="328"/>
    </location>
</feature>
<feature type="transmembrane region" description="Helical" evidence="2">
    <location>
        <begin position="482"/>
        <end position="504"/>
    </location>
</feature>
<dbReference type="Pfam" id="PF06772">
    <property type="entry name" value="LtrA"/>
    <property type="match status" value="1"/>
</dbReference>
<gene>
    <name evidence="3" type="ORF">PV07_11523</name>
</gene>
<feature type="transmembrane region" description="Helical" evidence="2">
    <location>
        <begin position="340"/>
        <end position="360"/>
    </location>
</feature>
<feature type="transmembrane region" description="Helical" evidence="2">
    <location>
        <begin position="275"/>
        <end position="298"/>
    </location>
</feature>